<evidence type="ECO:0000313" key="1">
    <source>
        <dbReference type="EMBL" id="CAG8624371.1"/>
    </source>
</evidence>
<keyword evidence="2" id="KW-1185">Reference proteome</keyword>
<proteinExistence type="predicted"/>
<accession>A0A9N9GTI2</accession>
<dbReference type="Proteomes" id="UP000789375">
    <property type="component" value="Unassembled WGS sequence"/>
</dbReference>
<reference evidence="1" key="1">
    <citation type="submission" date="2021-06" db="EMBL/GenBank/DDBJ databases">
        <authorList>
            <person name="Kallberg Y."/>
            <person name="Tangrot J."/>
            <person name="Rosling A."/>
        </authorList>
    </citation>
    <scope>NUCLEOTIDE SEQUENCE</scope>
    <source>
        <strain evidence="1">87-6 pot B 2015</strain>
    </source>
</reference>
<dbReference type="EMBL" id="CAJVPP010003236">
    <property type="protein sequence ID" value="CAG8624371.1"/>
    <property type="molecule type" value="Genomic_DNA"/>
</dbReference>
<sequence length="41" mass="4987">MKLLMIKKIEYFLKSKKKKILLSITNLSEFIQIFTDSYLYL</sequence>
<evidence type="ECO:0000313" key="2">
    <source>
        <dbReference type="Proteomes" id="UP000789375"/>
    </source>
</evidence>
<comment type="caution">
    <text evidence="1">The sequence shown here is derived from an EMBL/GenBank/DDBJ whole genome shotgun (WGS) entry which is preliminary data.</text>
</comment>
<protein>
    <submittedName>
        <fullName evidence="1">408_t:CDS:1</fullName>
    </submittedName>
</protein>
<dbReference type="AlphaFoldDB" id="A0A9N9GTI2"/>
<organism evidence="1 2">
    <name type="scientific">Funneliformis mosseae</name>
    <name type="common">Endomycorrhizal fungus</name>
    <name type="synonym">Glomus mosseae</name>
    <dbReference type="NCBI Taxonomy" id="27381"/>
    <lineage>
        <taxon>Eukaryota</taxon>
        <taxon>Fungi</taxon>
        <taxon>Fungi incertae sedis</taxon>
        <taxon>Mucoromycota</taxon>
        <taxon>Glomeromycotina</taxon>
        <taxon>Glomeromycetes</taxon>
        <taxon>Glomerales</taxon>
        <taxon>Glomeraceae</taxon>
        <taxon>Funneliformis</taxon>
    </lineage>
</organism>
<name>A0A9N9GTI2_FUNMO</name>
<gene>
    <name evidence="1" type="ORF">FMOSSE_LOCUS10157</name>
</gene>